<reference evidence="9" key="2">
    <citation type="submission" date="2024-01" db="EMBL/GenBank/DDBJ databases">
        <title>Comparative genomics of Cryptococcus and Kwoniella reveals pathogenesis evolution and contrasting modes of karyotype evolution via chromosome fusion or intercentromeric recombination.</title>
        <authorList>
            <person name="Coelho M.A."/>
            <person name="David-Palma M."/>
            <person name="Shea T."/>
            <person name="Bowers K."/>
            <person name="McGinley-Smith S."/>
            <person name="Mohammad A.W."/>
            <person name="Gnirke A."/>
            <person name="Yurkov A.M."/>
            <person name="Nowrousian M."/>
            <person name="Sun S."/>
            <person name="Cuomo C.A."/>
            <person name="Heitman J."/>
        </authorList>
    </citation>
    <scope>NUCLEOTIDE SEQUENCE</scope>
    <source>
        <strain evidence="9">CBS 12478</strain>
    </source>
</reference>
<gene>
    <name evidence="9" type="ORF">CI109_101780</name>
</gene>
<feature type="transmembrane region" description="Helical" evidence="8">
    <location>
        <begin position="94"/>
        <end position="119"/>
    </location>
</feature>
<evidence type="ECO:0000256" key="5">
    <source>
        <dbReference type="ARBA" id="ARBA00023098"/>
    </source>
</evidence>
<keyword evidence="2 8" id="KW-0812">Transmembrane</keyword>
<evidence type="ECO:0000256" key="7">
    <source>
        <dbReference type="SAM" id="MobiDB-lite"/>
    </source>
</evidence>
<proteinExistence type="predicted"/>
<evidence type="ECO:0000256" key="1">
    <source>
        <dbReference type="ARBA" id="ARBA00004477"/>
    </source>
</evidence>
<protein>
    <submittedName>
        <fullName evidence="9">Uncharacterized protein</fullName>
    </submittedName>
</protein>
<dbReference type="Pfam" id="PF06775">
    <property type="entry name" value="Seipin"/>
    <property type="match status" value="1"/>
</dbReference>
<dbReference type="GO" id="GO:0140042">
    <property type="term" value="P:lipid droplet formation"/>
    <property type="evidence" value="ECO:0007669"/>
    <property type="project" value="UniProtKB-ARBA"/>
</dbReference>
<evidence type="ECO:0000313" key="9">
    <source>
        <dbReference type="EMBL" id="WWD17339.1"/>
    </source>
</evidence>
<dbReference type="AlphaFoldDB" id="A0AAJ8LHP0"/>
<dbReference type="GeneID" id="43586399"/>
<evidence type="ECO:0000256" key="2">
    <source>
        <dbReference type="ARBA" id="ARBA00022692"/>
    </source>
</evidence>
<evidence type="ECO:0000256" key="6">
    <source>
        <dbReference type="ARBA" id="ARBA00023136"/>
    </source>
</evidence>
<dbReference type="Proteomes" id="UP000322225">
    <property type="component" value="Chromosome 3"/>
</dbReference>
<keyword evidence="10" id="KW-1185">Reference proteome</keyword>
<dbReference type="GO" id="GO:0005789">
    <property type="term" value="C:endoplasmic reticulum membrane"/>
    <property type="evidence" value="ECO:0007669"/>
    <property type="project" value="UniProtKB-SubCell"/>
</dbReference>
<reference evidence="9" key="1">
    <citation type="submission" date="2017-08" db="EMBL/GenBank/DDBJ databases">
        <authorList>
            <person name="Cuomo C."/>
            <person name="Billmyre B."/>
            <person name="Heitman J."/>
        </authorList>
    </citation>
    <scope>NUCLEOTIDE SEQUENCE</scope>
    <source>
        <strain evidence="9">CBS 12478</strain>
    </source>
</reference>
<dbReference type="RefSeq" id="XP_031863226.2">
    <property type="nucleotide sequence ID" value="XM_032002289.2"/>
</dbReference>
<evidence type="ECO:0000256" key="8">
    <source>
        <dbReference type="SAM" id="Phobius"/>
    </source>
</evidence>
<dbReference type="EMBL" id="CP144053">
    <property type="protein sequence ID" value="WWD17339.1"/>
    <property type="molecule type" value="Genomic_DNA"/>
</dbReference>
<dbReference type="InterPro" id="IPR009617">
    <property type="entry name" value="Seipin"/>
</dbReference>
<evidence type="ECO:0000256" key="4">
    <source>
        <dbReference type="ARBA" id="ARBA00022989"/>
    </source>
</evidence>
<keyword evidence="3" id="KW-0256">Endoplasmic reticulum</keyword>
<accession>A0AAJ8LHP0</accession>
<dbReference type="KEGG" id="ksn:43586399"/>
<keyword evidence="5" id="KW-0443">Lipid metabolism</keyword>
<name>A0AAJ8LHP0_9TREE</name>
<organism evidence="9 10">
    <name type="scientific">Kwoniella shandongensis</name>
    <dbReference type="NCBI Taxonomy" id="1734106"/>
    <lineage>
        <taxon>Eukaryota</taxon>
        <taxon>Fungi</taxon>
        <taxon>Dikarya</taxon>
        <taxon>Basidiomycota</taxon>
        <taxon>Agaricomycotina</taxon>
        <taxon>Tremellomycetes</taxon>
        <taxon>Tremellales</taxon>
        <taxon>Cryptococcaceae</taxon>
        <taxon>Kwoniella</taxon>
    </lineage>
</organism>
<evidence type="ECO:0000313" key="10">
    <source>
        <dbReference type="Proteomes" id="UP000322225"/>
    </source>
</evidence>
<comment type="subcellular location">
    <subcellularLocation>
        <location evidence="1">Endoplasmic reticulum membrane</location>
        <topology evidence="1">Multi-pass membrane protein</topology>
    </subcellularLocation>
</comment>
<feature type="compositionally biased region" description="Basic and acidic residues" evidence="7">
    <location>
        <begin position="496"/>
        <end position="506"/>
    </location>
</feature>
<keyword evidence="6 8" id="KW-0472">Membrane</keyword>
<keyword evidence="4 8" id="KW-1133">Transmembrane helix</keyword>
<feature type="compositionally biased region" description="Polar residues" evidence="7">
    <location>
        <begin position="449"/>
        <end position="464"/>
    </location>
</feature>
<feature type="region of interest" description="Disordered" evidence="7">
    <location>
        <begin position="1"/>
        <end position="25"/>
    </location>
</feature>
<evidence type="ECO:0000256" key="3">
    <source>
        <dbReference type="ARBA" id="ARBA00022824"/>
    </source>
</evidence>
<dbReference type="GO" id="GO:0006629">
    <property type="term" value="P:lipid metabolic process"/>
    <property type="evidence" value="ECO:0007669"/>
    <property type="project" value="UniProtKB-KW"/>
</dbReference>
<sequence length="506" mass="55826">MSSPPSELHNPHKAAKMPPAPSLDPYLRARATDPTLSRIERRHRAQRASHDTETDFLDFLRSLGKLALTPITFPLHVIHQTLTSPLTLSLILKLVLLSFLLLASSLFSVLAVAAFFWSWSIGGSVEVEGWLFYGSKNHRLPHTTVAIPLEKILEDLRYDVQVEMELVRPPKAMEETGNFMLSLELRSLRDPKTVIINAAQPSLPPPPLSSALAFSYIDLPLQYLPPCIIPWPFRSFCPSRLLGYGGKPNSKIRERRIKGGFAGTGNRKDVVPLKKDLMEGVLLRSSHAPESNVGSAFVSIGREDTFGEESGESCKTPIREVRTTGWVVVRFVPRPTGIRWLLASHPLPPLLLLPPVSLSLTLSSSLFAFALITFLRRPKQKPSKSTKAIDNKTTEESLLAEKQARAFEAKDMEEKEEAERRKREWEEIESSALGGLRKLPGDKKRESTVGGSETTAPSAVSSFAPTIEESEGDTTDSAETIHAPRPAGSGSGVAERSSRHVSDDDL</sequence>
<feature type="compositionally biased region" description="Basic and acidic residues" evidence="7">
    <location>
        <begin position="406"/>
        <end position="425"/>
    </location>
</feature>
<feature type="region of interest" description="Disordered" evidence="7">
    <location>
        <begin position="406"/>
        <end position="506"/>
    </location>
</feature>